<proteinExistence type="predicted"/>
<name>A0A147KAN3_9BACI</name>
<comment type="caution">
    <text evidence="1">The sequence shown here is derived from an EMBL/GenBank/DDBJ whole genome shotgun (WGS) entry which is preliminary data.</text>
</comment>
<accession>A0A147KAN3</accession>
<evidence type="ECO:0008006" key="3">
    <source>
        <dbReference type="Google" id="ProtNLM"/>
    </source>
</evidence>
<keyword evidence="2" id="KW-1185">Reference proteome</keyword>
<gene>
    <name evidence="1" type="ORF">Q75_04285</name>
</gene>
<reference evidence="1 2" key="1">
    <citation type="journal article" date="2016" name="Front. Microbiol.">
        <title>Microevolution Analysis of Bacillus coahuilensis Unveils Differences in Phosphorus Acquisition Strategies and Their Regulation.</title>
        <authorList>
            <person name="Gomez-Lunar Z."/>
            <person name="Hernandez-Gonzalez I."/>
            <person name="Rodriguez-Torres M.D."/>
            <person name="Souza V."/>
            <person name="Olmedo-Alvarez G."/>
        </authorList>
    </citation>
    <scope>NUCLEOTIDE SEQUENCE [LARGE SCALE GENOMIC DNA]</scope>
    <source>
        <strain evidence="2">p1.1.43</strain>
    </source>
</reference>
<organism evidence="1 2">
    <name type="scientific">Bacillus coahuilensis p1.1.43</name>
    <dbReference type="NCBI Taxonomy" id="1150625"/>
    <lineage>
        <taxon>Bacteria</taxon>
        <taxon>Bacillati</taxon>
        <taxon>Bacillota</taxon>
        <taxon>Bacilli</taxon>
        <taxon>Bacillales</taxon>
        <taxon>Bacillaceae</taxon>
        <taxon>Bacillus</taxon>
    </lineage>
</organism>
<evidence type="ECO:0000313" key="2">
    <source>
        <dbReference type="Proteomes" id="UP000074108"/>
    </source>
</evidence>
<dbReference type="STRING" id="1150625.Q75_04285"/>
<protein>
    <recommendedName>
        <fullName evidence="3">Competence protein</fullName>
    </recommendedName>
</protein>
<sequence>MIKTDQIEVKQSYVMTEDIMYLIPYKMNEQMGSLIVEQNAKYFCPLSPTKIIRQSCEYFGSDYWGRKKGTKSIIQVTHKSPIIIDNRLGIFLFPTTSPRLPECIWISEAYIHSHKVVDSKRVILHFYNGETLSLAISRYSLMNQIRRTAELKMAIIHRDSRED</sequence>
<evidence type="ECO:0000313" key="1">
    <source>
        <dbReference type="EMBL" id="KUP07767.1"/>
    </source>
</evidence>
<dbReference type="Pfam" id="PF06338">
    <property type="entry name" value="ComK"/>
    <property type="match status" value="1"/>
</dbReference>
<dbReference type="AlphaFoldDB" id="A0A147KAN3"/>
<dbReference type="InterPro" id="IPR010461">
    <property type="entry name" value="ComK"/>
</dbReference>
<dbReference type="Proteomes" id="UP000074108">
    <property type="component" value="Unassembled WGS sequence"/>
</dbReference>
<dbReference type="PATRIC" id="fig|1150625.3.peg.896"/>
<dbReference type="EMBL" id="LDYG01000020">
    <property type="protein sequence ID" value="KUP07767.1"/>
    <property type="molecule type" value="Genomic_DNA"/>
</dbReference>
<dbReference type="GO" id="GO:0030420">
    <property type="term" value="P:establishment of competence for transformation"/>
    <property type="evidence" value="ECO:0007669"/>
    <property type="project" value="InterPro"/>
</dbReference>